<gene>
    <name evidence="2" type="ORF">Tco_0895352</name>
</gene>
<sequence length="118" mass="13381">MAELQSPDHVFEFLGNDPTLNVEEDPEEEQDMDVKEDIPPLVAPHLLLTGQYSVKTLTRGMETRRTEITIAMTGVDWVRRRIDAFDVDIAFIEQATVKVEDDVVALQDRAKTAEARLL</sequence>
<keyword evidence="3" id="KW-1185">Reference proteome</keyword>
<reference evidence="2" key="2">
    <citation type="submission" date="2022-01" db="EMBL/GenBank/DDBJ databases">
        <authorList>
            <person name="Yamashiro T."/>
            <person name="Shiraishi A."/>
            <person name="Satake H."/>
            <person name="Nakayama K."/>
        </authorList>
    </citation>
    <scope>NUCLEOTIDE SEQUENCE</scope>
</reference>
<accession>A0ABQ5CER0</accession>
<dbReference type="Proteomes" id="UP001151760">
    <property type="component" value="Unassembled WGS sequence"/>
</dbReference>
<reference evidence="2" key="1">
    <citation type="journal article" date="2022" name="Int. J. Mol. Sci.">
        <title>Draft Genome of Tanacetum Coccineum: Genomic Comparison of Closely Related Tanacetum-Family Plants.</title>
        <authorList>
            <person name="Yamashiro T."/>
            <person name="Shiraishi A."/>
            <person name="Nakayama K."/>
            <person name="Satake H."/>
        </authorList>
    </citation>
    <scope>NUCLEOTIDE SEQUENCE</scope>
</reference>
<comment type="caution">
    <text evidence="2">The sequence shown here is derived from an EMBL/GenBank/DDBJ whole genome shotgun (WGS) entry which is preliminary data.</text>
</comment>
<name>A0ABQ5CER0_9ASTR</name>
<proteinExistence type="predicted"/>
<evidence type="ECO:0000256" key="1">
    <source>
        <dbReference type="SAM" id="MobiDB-lite"/>
    </source>
</evidence>
<evidence type="ECO:0000313" key="3">
    <source>
        <dbReference type="Proteomes" id="UP001151760"/>
    </source>
</evidence>
<protein>
    <submittedName>
        <fullName evidence="2">Uncharacterized protein</fullName>
    </submittedName>
</protein>
<evidence type="ECO:0000313" key="2">
    <source>
        <dbReference type="EMBL" id="GJT25415.1"/>
    </source>
</evidence>
<feature type="region of interest" description="Disordered" evidence="1">
    <location>
        <begin position="1"/>
        <end position="33"/>
    </location>
</feature>
<dbReference type="EMBL" id="BQNB010014212">
    <property type="protein sequence ID" value="GJT25415.1"/>
    <property type="molecule type" value="Genomic_DNA"/>
</dbReference>
<organism evidence="2 3">
    <name type="scientific">Tanacetum coccineum</name>
    <dbReference type="NCBI Taxonomy" id="301880"/>
    <lineage>
        <taxon>Eukaryota</taxon>
        <taxon>Viridiplantae</taxon>
        <taxon>Streptophyta</taxon>
        <taxon>Embryophyta</taxon>
        <taxon>Tracheophyta</taxon>
        <taxon>Spermatophyta</taxon>
        <taxon>Magnoliopsida</taxon>
        <taxon>eudicotyledons</taxon>
        <taxon>Gunneridae</taxon>
        <taxon>Pentapetalae</taxon>
        <taxon>asterids</taxon>
        <taxon>campanulids</taxon>
        <taxon>Asterales</taxon>
        <taxon>Asteraceae</taxon>
        <taxon>Asteroideae</taxon>
        <taxon>Anthemideae</taxon>
        <taxon>Anthemidinae</taxon>
        <taxon>Tanacetum</taxon>
    </lineage>
</organism>
<feature type="compositionally biased region" description="Acidic residues" evidence="1">
    <location>
        <begin position="22"/>
        <end position="31"/>
    </location>
</feature>